<proteinExistence type="predicted"/>
<dbReference type="Proteomes" id="UP001523369">
    <property type="component" value="Unassembled WGS sequence"/>
</dbReference>
<protein>
    <submittedName>
        <fullName evidence="2">DUF4365 domain-containing protein</fullName>
    </submittedName>
</protein>
<gene>
    <name evidence="2" type="ORF">M1L60_41490</name>
</gene>
<dbReference type="InterPro" id="IPR025375">
    <property type="entry name" value="DUF4365"/>
</dbReference>
<evidence type="ECO:0000259" key="1">
    <source>
        <dbReference type="Pfam" id="PF14280"/>
    </source>
</evidence>
<dbReference type="Pfam" id="PF14280">
    <property type="entry name" value="DUF4365"/>
    <property type="match status" value="1"/>
</dbReference>
<name>A0ABT1E487_9ACTN</name>
<sequence length="167" mass="18566">MLDARQHQGKFGEDYVRVLASAAGLVVTKEDIDADGVDLGLKSVAGRARTYSPTIEAQVKTWSTPSVSAGYLNYRGLDEWQFNRLAGPNFSIRRYLFLITVPAESHLYASSLTDGVLLRHLGYYLSLETEQPIAAPDRSRKRAVRVPIANVLTAATLRRLTETELDR</sequence>
<evidence type="ECO:0000313" key="3">
    <source>
        <dbReference type="Proteomes" id="UP001523369"/>
    </source>
</evidence>
<reference evidence="2 3" key="1">
    <citation type="submission" date="2022-06" db="EMBL/GenBank/DDBJ databases">
        <title>New Species of the Genus Actinoplanes, ActinopZanes ferrugineus.</title>
        <authorList>
            <person name="Ding P."/>
        </authorList>
    </citation>
    <scope>NUCLEOTIDE SEQUENCE [LARGE SCALE GENOMIC DNA]</scope>
    <source>
        <strain evidence="2 3">TRM88003</strain>
    </source>
</reference>
<dbReference type="EMBL" id="JAMYJR010000053">
    <property type="protein sequence ID" value="MCO8277071.1"/>
    <property type="molecule type" value="Genomic_DNA"/>
</dbReference>
<accession>A0ABT1E487</accession>
<dbReference type="RefSeq" id="WP_253243088.1">
    <property type="nucleotide sequence ID" value="NZ_JAMYJR010000053.1"/>
</dbReference>
<keyword evidence="3" id="KW-1185">Reference proteome</keyword>
<organism evidence="2 3">
    <name type="scientific">Paractinoplanes aksuensis</name>
    <dbReference type="NCBI Taxonomy" id="2939490"/>
    <lineage>
        <taxon>Bacteria</taxon>
        <taxon>Bacillati</taxon>
        <taxon>Actinomycetota</taxon>
        <taxon>Actinomycetes</taxon>
        <taxon>Micromonosporales</taxon>
        <taxon>Micromonosporaceae</taxon>
        <taxon>Paractinoplanes</taxon>
    </lineage>
</organism>
<feature type="domain" description="DUF4365" evidence="1">
    <location>
        <begin position="10"/>
        <end position="162"/>
    </location>
</feature>
<comment type="caution">
    <text evidence="2">The sequence shown here is derived from an EMBL/GenBank/DDBJ whole genome shotgun (WGS) entry which is preliminary data.</text>
</comment>
<evidence type="ECO:0000313" key="2">
    <source>
        <dbReference type="EMBL" id="MCO8277071.1"/>
    </source>
</evidence>